<dbReference type="Pfam" id="PF01239">
    <property type="entry name" value="PPTA"/>
    <property type="match status" value="5"/>
</dbReference>
<dbReference type="EMBL" id="CAUYUE010000002">
    <property type="protein sequence ID" value="CAK0741622.1"/>
    <property type="molecule type" value="Genomic_DNA"/>
</dbReference>
<dbReference type="Gene3D" id="1.25.40.120">
    <property type="entry name" value="Protein prenylyltransferase"/>
    <property type="match status" value="1"/>
</dbReference>
<comment type="caution">
    <text evidence="11">The sequence shown here is derived from an EMBL/GenBank/DDBJ whole genome shotgun (WGS) entry which is preliminary data.</text>
</comment>
<evidence type="ECO:0000256" key="4">
    <source>
        <dbReference type="ARBA" id="ARBA00022602"/>
    </source>
</evidence>
<comment type="catalytic activity">
    <reaction evidence="8 9">
        <text>geranylgeranyl diphosphate + L-cysteinyl-[protein] = S-geranylgeranyl-L-cysteinyl-[protein] + diphosphate</text>
        <dbReference type="Rhea" id="RHEA:21240"/>
        <dbReference type="Rhea" id="RHEA-COMP:10131"/>
        <dbReference type="Rhea" id="RHEA-COMP:11537"/>
        <dbReference type="ChEBI" id="CHEBI:29950"/>
        <dbReference type="ChEBI" id="CHEBI:33019"/>
        <dbReference type="ChEBI" id="CHEBI:57533"/>
        <dbReference type="ChEBI" id="CHEBI:86021"/>
        <dbReference type="EC" id="2.5.1.60"/>
    </reaction>
</comment>
<dbReference type="Proteomes" id="UP001314263">
    <property type="component" value="Unassembled WGS sequence"/>
</dbReference>
<dbReference type="FunFam" id="1.25.40.120:FF:000035">
    <property type="entry name" value="Geranylgeranyl transferase type-2 subunit alpha"/>
    <property type="match status" value="1"/>
</dbReference>
<dbReference type="GO" id="GO:0005968">
    <property type="term" value="C:Rab-protein geranylgeranyltransferase complex"/>
    <property type="evidence" value="ECO:0007669"/>
    <property type="project" value="TreeGrafter"/>
</dbReference>
<keyword evidence="12" id="KW-1185">Reference proteome</keyword>
<dbReference type="SUPFAM" id="SSF48439">
    <property type="entry name" value="Protein prenylyltransferase"/>
    <property type="match status" value="1"/>
</dbReference>
<evidence type="ECO:0000256" key="8">
    <source>
        <dbReference type="ARBA" id="ARBA00047658"/>
    </source>
</evidence>
<evidence type="ECO:0000313" key="12">
    <source>
        <dbReference type="Proteomes" id="UP001314263"/>
    </source>
</evidence>
<evidence type="ECO:0000313" key="11">
    <source>
        <dbReference type="EMBL" id="CAK0741622.1"/>
    </source>
</evidence>
<dbReference type="EC" id="2.5.1.60" evidence="2 9"/>
<dbReference type="PROSITE" id="PS51147">
    <property type="entry name" value="PFTA"/>
    <property type="match status" value="5"/>
</dbReference>
<keyword evidence="6" id="KW-0677">Repeat</keyword>
<evidence type="ECO:0000256" key="7">
    <source>
        <dbReference type="ARBA" id="ARBA00031267"/>
    </source>
</evidence>
<accession>A0AAV1HVN8</accession>
<dbReference type="PANTHER" id="PTHR11129:SF2">
    <property type="entry name" value="GERANYLGERANYL TRANSFERASE TYPE-2 SUBUNIT ALPHA"/>
    <property type="match status" value="1"/>
</dbReference>
<evidence type="ECO:0000256" key="5">
    <source>
        <dbReference type="ARBA" id="ARBA00022679"/>
    </source>
</evidence>
<evidence type="ECO:0000256" key="3">
    <source>
        <dbReference type="ARBA" id="ARBA00014772"/>
    </source>
</evidence>
<keyword evidence="4 9" id="KW-0637">Prenyltransferase</keyword>
<feature type="compositionally biased region" description="Pro residues" evidence="10">
    <location>
        <begin position="1"/>
        <end position="10"/>
    </location>
</feature>
<evidence type="ECO:0000256" key="9">
    <source>
        <dbReference type="RuleBase" id="RU367120"/>
    </source>
</evidence>
<gene>
    <name evidence="11" type="ORF">CVIRNUC_001339</name>
</gene>
<protein>
    <recommendedName>
        <fullName evidence="3 9">Geranylgeranyl transferase type-2 subunit alpha</fullName>
        <ecNumber evidence="2 9">2.5.1.60</ecNumber>
    </recommendedName>
    <alternativeName>
        <fullName evidence="7 9">Geranylgeranyl transferase type II subunit alpha</fullName>
    </alternativeName>
</protein>
<dbReference type="PANTHER" id="PTHR11129">
    <property type="entry name" value="PROTEIN FARNESYLTRANSFERASE ALPHA SUBUNIT/RAB GERANYLGERANYL TRANSFERASE ALPHA SUBUNIT"/>
    <property type="match status" value="1"/>
</dbReference>
<feature type="region of interest" description="Disordered" evidence="10">
    <location>
        <begin position="1"/>
        <end position="22"/>
    </location>
</feature>
<reference evidence="11 12" key="1">
    <citation type="submission" date="2023-10" db="EMBL/GenBank/DDBJ databases">
        <authorList>
            <person name="Maclean D."/>
            <person name="Macfadyen A."/>
        </authorList>
    </citation>
    <scope>NUCLEOTIDE SEQUENCE [LARGE SCALE GENOMIC DNA]</scope>
</reference>
<comment type="similarity">
    <text evidence="1 9">Belongs to the protein prenyltransferase subunit alpha family.</text>
</comment>
<dbReference type="InterPro" id="IPR002088">
    <property type="entry name" value="Prenyl_trans_a"/>
</dbReference>
<dbReference type="GO" id="GO:0097354">
    <property type="term" value="P:prenylation"/>
    <property type="evidence" value="ECO:0007669"/>
    <property type="project" value="UniProtKB-UniRule"/>
</dbReference>
<organism evidence="11 12">
    <name type="scientific">Coccomyxa viridis</name>
    <dbReference type="NCBI Taxonomy" id="1274662"/>
    <lineage>
        <taxon>Eukaryota</taxon>
        <taxon>Viridiplantae</taxon>
        <taxon>Chlorophyta</taxon>
        <taxon>core chlorophytes</taxon>
        <taxon>Trebouxiophyceae</taxon>
        <taxon>Trebouxiophyceae incertae sedis</taxon>
        <taxon>Coccomyxaceae</taxon>
        <taxon>Coccomyxa</taxon>
    </lineage>
</organism>
<sequence length="379" mass="43506">MHGRPRPPVGEPEDPERRRASEKRLSLFSRLCNEVLERRAAKRYDAESMMLAAKLLEQNPEVYTVWNYRREALMGILKGEQGDETAAHAAKSELKLTETAIRKNPKSYAAWHHRKWLVALGVAPLKVELQLVTKLQEMDSRNFHAWAYRRWITAKAGTSPRREAQYTMDLINTNFSDYSAWHARTVLLPQLHAVMPATLQKPVPAEDSPSNAYLSQTASVEASGVVPSSAIEQELDLVEQATFTDPSDQSAWIYHRWLLSQSLERYQDAQRCDAPQQDTAYHELQAVLQREICRCESLLDAEDDRSKCKWPMLTMARLLELRKSLHARQGAERQESDDEGCKRRLEQLYTELAEVDPKRKGYYDDALAGKASVLVRQWT</sequence>
<dbReference type="GO" id="GO:0004663">
    <property type="term" value="F:Rab geranylgeranyltransferase activity"/>
    <property type="evidence" value="ECO:0007669"/>
    <property type="project" value="UniProtKB-UniRule"/>
</dbReference>
<evidence type="ECO:0000256" key="2">
    <source>
        <dbReference type="ARBA" id="ARBA00012656"/>
    </source>
</evidence>
<proteinExistence type="inferred from homology"/>
<comment type="function">
    <text evidence="9">Catalyzes the transfer of a geranyl-geranyl moiety from geranyl-geranyl pyrophosphate to cysteines occuring in specific C-terminal amino acid sequences.</text>
</comment>
<name>A0AAV1HVN8_9CHLO</name>
<evidence type="ECO:0000256" key="6">
    <source>
        <dbReference type="ARBA" id="ARBA00022737"/>
    </source>
</evidence>
<dbReference type="AlphaFoldDB" id="A0AAV1HVN8"/>
<evidence type="ECO:0000256" key="1">
    <source>
        <dbReference type="ARBA" id="ARBA00006734"/>
    </source>
</evidence>
<evidence type="ECO:0000256" key="10">
    <source>
        <dbReference type="SAM" id="MobiDB-lite"/>
    </source>
</evidence>
<keyword evidence="5 9" id="KW-0808">Transferase</keyword>